<comment type="subcellular location">
    <subcellularLocation>
        <location evidence="1">Cytoplasm</location>
    </subcellularLocation>
</comment>
<dbReference type="OrthoDB" id="75502at2759"/>
<dbReference type="PANTHER" id="PTHR46227">
    <property type="entry name" value="GLUTAMATE RECEPTOR-INTERACTING PROTEIN GRIP"/>
    <property type="match status" value="1"/>
</dbReference>
<dbReference type="FunFam" id="2.30.42.10:FF:000021">
    <property type="entry name" value="Glutamate receptor interacting protein 1"/>
    <property type="match status" value="1"/>
</dbReference>
<dbReference type="GO" id="GO:0098887">
    <property type="term" value="P:neurotransmitter receptor transport, endosome to postsynaptic membrane"/>
    <property type="evidence" value="ECO:0007669"/>
    <property type="project" value="TreeGrafter"/>
</dbReference>
<gene>
    <name evidence="5" type="ORF">SPHA_35480</name>
</gene>
<dbReference type="GO" id="GO:0005737">
    <property type="term" value="C:cytoplasm"/>
    <property type="evidence" value="ECO:0007669"/>
    <property type="project" value="UniProtKB-SubCell"/>
</dbReference>
<dbReference type="SMART" id="SM00228">
    <property type="entry name" value="PDZ"/>
    <property type="match status" value="1"/>
</dbReference>
<proteinExistence type="predicted"/>
<evidence type="ECO:0000256" key="2">
    <source>
        <dbReference type="ARBA" id="ARBA00022490"/>
    </source>
</evidence>
<evidence type="ECO:0000259" key="4">
    <source>
        <dbReference type="PROSITE" id="PS50106"/>
    </source>
</evidence>
<evidence type="ECO:0000313" key="5">
    <source>
        <dbReference type="EMBL" id="CAE1267147.1"/>
    </source>
</evidence>
<dbReference type="InterPro" id="IPR001478">
    <property type="entry name" value="PDZ"/>
</dbReference>
<organism evidence="5 6">
    <name type="scientific">Acanthosepion pharaonis</name>
    <name type="common">Pharaoh cuttlefish</name>
    <name type="synonym">Sepia pharaonis</name>
    <dbReference type="NCBI Taxonomy" id="158019"/>
    <lineage>
        <taxon>Eukaryota</taxon>
        <taxon>Metazoa</taxon>
        <taxon>Spiralia</taxon>
        <taxon>Lophotrochozoa</taxon>
        <taxon>Mollusca</taxon>
        <taxon>Cephalopoda</taxon>
        <taxon>Coleoidea</taxon>
        <taxon>Decapodiformes</taxon>
        <taxon>Sepiida</taxon>
        <taxon>Sepiina</taxon>
        <taxon>Sepiidae</taxon>
        <taxon>Acanthosepion</taxon>
    </lineage>
</organism>
<dbReference type="EMBL" id="CAHIKZ030001527">
    <property type="protein sequence ID" value="CAE1267147.1"/>
    <property type="molecule type" value="Genomic_DNA"/>
</dbReference>
<keyword evidence="6" id="KW-1185">Reference proteome</keyword>
<dbReference type="Proteomes" id="UP000597762">
    <property type="component" value="Unassembled WGS sequence"/>
</dbReference>
<dbReference type="Pfam" id="PF00595">
    <property type="entry name" value="PDZ"/>
    <property type="match status" value="1"/>
</dbReference>
<dbReference type="AlphaFoldDB" id="A0A812CJX1"/>
<dbReference type="InterPro" id="IPR036034">
    <property type="entry name" value="PDZ_sf"/>
</dbReference>
<evidence type="ECO:0000256" key="1">
    <source>
        <dbReference type="ARBA" id="ARBA00004496"/>
    </source>
</evidence>
<keyword evidence="3" id="KW-0677">Repeat</keyword>
<sequence>MAGNCDCKTVHYHPAPDIGAPDLRQETDEDRKGTTVVELRKIEGCTLGLTISGGVDKNCRPQVSNLRPGSIAHRCDALEVGDFILSVNGIRTSGLRHEEIVNLLKNAGEHVILEVEYEVPESDAVQNATGPLLVEIEKIPGVSLGIGLAHSVRNGKRSICIESVAPMGIADR</sequence>
<keyword evidence="2" id="KW-0963">Cytoplasm</keyword>
<dbReference type="PANTHER" id="PTHR46227:SF2">
    <property type="entry name" value="FI03335P"/>
    <property type="match status" value="1"/>
</dbReference>
<comment type="caution">
    <text evidence="5">The sequence shown here is derived from an EMBL/GenBank/DDBJ whole genome shotgun (WGS) entry which is preliminary data.</text>
</comment>
<evidence type="ECO:0000313" key="6">
    <source>
        <dbReference type="Proteomes" id="UP000597762"/>
    </source>
</evidence>
<dbReference type="SUPFAM" id="SSF50156">
    <property type="entry name" value="PDZ domain-like"/>
    <property type="match status" value="1"/>
</dbReference>
<protein>
    <submittedName>
        <fullName evidence="5">GRIP</fullName>
    </submittedName>
</protein>
<name>A0A812CJX1_ACAPH</name>
<dbReference type="PROSITE" id="PS50106">
    <property type="entry name" value="PDZ"/>
    <property type="match status" value="1"/>
</dbReference>
<accession>A0A812CJX1</accession>
<evidence type="ECO:0000256" key="3">
    <source>
        <dbReference type="ARBA" id="ARBA00022737"/>
    </source>
</evidence>
<dbReference type="Gene3D" id="2.30.42.10">
    <property type="match status" value="2"/>
</dbReference>
<feature type="domain" description="PDZ" evidence="4">
    <location>
        <begin position="36"/>
        <end position="119"/>
    </location>
</feature>
<dbReference type="InterPro" id="IPR043545">
    <property type="entry name" value="GRIP1/2"/>
</dbReference>
<reference evidence="5" key="1">
    <citation type="submission" date="2021-01" db="EMBL/GenBank/DDBJ databases">
        <authorList>
            <person name="Li R."/>
            <person name="Bekaert M."/>
        </authorList>
    </citation>
    <scope>NUCLEOTIDE SEQUENCE</scope>
    <source>
        <strain evidence="5">Farmed</strain>
    </source>
</reference>